<protein>
    <submittedName>
        <fullName evidence="2">DNA G:T-mismatch repair endonuclease</fullName>
    </submittedName>
</protein>
<dbReference type="PANTHER" id="PTHR38590">
    <property type="entry name" value="BLL0828 PROTEIN"/>
    <property type="match status" value="1"/>
</dbReference>
<dbReference type="InterPro" id="IPR007569">
    <property type="entry name" value="DUF559"/>
</dbReference>
<dbReference type="AlphaFoldDB" id="A0A0M6XV78"/>
<dbReference type="Pfam" id="PF04480">
    <property type="entry name" value="DUF559"/>
    <property type="match status" value="1"/>
</dbReference>
<dbReference type="PANTHER" id="PTHR38590:SF1">
    <property type="entry name" value="BLL0828 PROTEIN"/>
    <property type="match status" value="1"/>
</dbReference>
<keyword evidence="2" id="KW-0540">Nuclease</keyword>
<dbReference type="GO" id="GO:0004519">
    <property type="term" value="F:endonuclease activity"/>
    <property type="evidence" value="ECO:0007669"/>
    <property type="project" value="UniProtKB-KW"/>
</dbReference>
<dbReference type="RefSeq" id="WP_055653590.1">
    <property type="nucleotide sequence ID" value="NZ_CP045617.1"/>
</dbReference>
<organism evidence="2 3">
    <name type="scientific">Roseibium aggregatum</name>
    <dbReference type="NCBI Taxonomy" id="187304"/>
    <lineage>
        <taxon>Bacteria</taxon>
        <taxon>Pseudomonadati</taxon>
        <taxon>Pseudomonadota</taxon>
        <taxon>Alphaproteobacteria</taxon>
        <taxon>Hyphomicrobiales</taxon>
        <taxon>Stappiaceae</taxon>
        <taxon>Roseibium</taxon>
    </lineage>
</organism>
<feature type="domain" description="DUF559" evidence="1">
    <location>
        <begin position="9"/>
        <end position="117"/>
    </location>
</feature>
<proteinExistence type="predicted"/>
<accession>A0A0M6XV78</accession>
<sequence>MPHQTVSKQLRSNAKRLRSQMTDAEKKLWQVIRAHRLEGISFRRQMPIEGVIVDFAAPAHRLIVELDGSQHAELQGQARDIARDRKLQALGWTTLRFWNAEVTHDLDGVCRKILNACGKENF</sequence>
<keyword evidence="2" id="KW-0378">Hydrolase</keyword>
<dbReference type="Gene3D" id="3.40.960.10">
    <property type="entry name" value="VSR Endonuclease"/>
    <property type="match status" value="1"/>
</dbReference>
<dbReference type="Proteomes" id="UP000048926">
    <property type="component" value="Unassembled WGS sequence"/>
</dbReference>
<dbReference type="CDD" id="cd01038">
    <property type="entry name" value="Endonuclease_DUF559"/>
    <property type="match status" value="1"/>
</dbReference>
<dbReference type="InterPro" id="IPR011335">
    <property type="entry name" value="Restrct_endonuc-II-like"/>
</dbReference>
<gene>
    <name evidence="2" type="ORF">LAL4801_00151</name>
</gene>
<keyword evidence="3" id="KW-1185">Reference proteome</keyword>
<dbReference type="STRING" id="187304.B0E33_00890"/>
<keyword evidence="2" id="KW-0255">Endonuclease</keyword>
<reference evidence="3" key="1">
    <citation type="submission" date="2015-07" db="EMBL/GenBank/DDBJ databases">
        <authorList>
            <person name="Rodrigo-Torres Lidia"/>
            <person name="Arahal R.David."/>
        </authorList>
    </citation>
    <scope>NUCLEOTIDE SEQUENCE [LARGE SCALE GENOMIC DNA]</scope>
    <source>
        <strain evidence="3">CECT 4801</strain>
    </source>
</reference>
<dbReference type="SUPFAM" id="SSF52980">
    <property type="entry name" value="Restriction endonuclease-like"/>
    <property type="match status" value="1"/>
</dbReference>
<evidence type="ECO:0000313" key="2">
    <source>
        <dbReference type="EMBL" id="CTQ41731.1"/>
    </source>
</evidence>
<dbReference type="InterPro" id="IPR047216">
    <property type="entry name" value="Endonuclease_DUF559_bact"/>
</dbReference>
<dbReference type="OrthoDB" id="9798754at2"/>
<dbReference type="EMBL" id="CXST01000001">
    <property type="protein sequence ID" value="CTQ41731.1"/>
    <property type="molecule type" value="Genomic_DNA"/>
</dbReference>
<evidence type="ECO:0000259" key="1">
    <source>
        <dbReference type="Pfam" id="PF04480"/>
    </source>
</evidence>
<name>A0A0M6XV78_9HYPH</name>
<evidence type="ECO:0000313" key="3">
    <source>
        <dbReference type="Proteomes" id="UP000048926"/>
    </source>
</evidence>